<accession>A0ABM8W3R0</accession>
<proteinExistence type="predicted"/>
<evidence type="ECO:0000313" key="1">
    <source>
        <dbReference type="EMBL" id="CAG8517136.1"/>
    </source>
</evidence>
<dbReference type="EMBL" id="CAJVQB010001012">
    <property type="protein sequence ID" value="CAG8517136.1"/>
    <property type="molecule type" value="Genomic_DNA"/>
</dbReference>
<organism evidence="1 2">
    <name type="scientific">Gigaspora margarita</name>
    <dbReference type="NCBI Taxonomy" id="4874"/>
    <lineage>
        <taxon>Eukaryota</taxon>
        <taxon>Fungi</taxon>
        <taxon>Fungi incertae sedis</taxon>
        <taxon>Mucoromycota</taxon>
        <taxon>Glomeromycotina</taxon>
        <taxon>Glomeromycetes</taxon>
        <taxon>Diversisporales</taxon>
        <taxon>Gigasporaceae</taxon>
        <taxon>Gigaspora</taxon>
    </lineage>
</organism>
<protein>
    <submittedName>
        <fullName evidence="1">38892_t:CDS:1</fullName>
    </submittedName>
</protein>
<keyword evidence="2" id="KW-1185">Reference proteome</keyword>
<name>A0ABM8W3R0_GIGMA</name>
<comment type="caution">
    <text evidence="1">The sequence shown here is derived from an EMBL/GenBank/DDBJ whole genome shotgun (WGS) entry which is preliminary data.</text>
</comment>
<sequence length="86" mass="10307">MPYRKGSRNMITSYIVTTRRPLSTQYNQEKREDTTGPKRLNNKEEIDQERYRLEELVQKLVEEIKKKLIWELSNSTKIGARLSQCF</sequence>
<reference evidence="1 2" key="1">
    <citation type="submission" date="2021-06" db="EMBL/GenBank/DDBJ databases">
        <authorList>
            <person name="Kallberg Y."/>
            <person name="Tangrot J."/>
            <person name="Rosling A."/>
        </authorList>
    </citation>
    <scope>NUCLEOTIDE SEQUENCE [LARGE SCALE GENOMIC DNA]</scope>
    <source>
        <strain evidence="1 2">120-4 pot B 10/14</strain>
    </source>
</reference>
<evidence type="ECO:0000313" key="2">
    <source>
        <dbReference type="Proteomes" id="UP000789901"/>
    </source>
</evidence>
<dbReference type="Proteomes" id="UP000789901">
    <property type="component" value="Unassembled WGS sequence"/>
</dbReference>
<gene>
    <name evidence="1" type="ORF">GMARGA_LOCUS2972</name>
</gene>